<evidence type="ECO:0000313" key="1">
    <source>
        <dbReference type="EMBL" id="SAL02270.1"/>
    </source>
</evidence>
<name>A0A158E6B9_9BURK</name>
<protein>
    <submittedName>
        <fullName evidence="1">Uncharacterized protein</fullName>
    </submittedName>
</protein>
<comment type="caution">
    <text evidence="1">The sequence shown here is derived from an EMBL/GenBank/DDBJ whole genome shotgun (WGS) entry which is preliminary data.</text>
</comment>
<organism evidence="1 2">
    <name type="scientific">Caballeronia pedi</name>
    <dbReference type="NCBI Taxonomy" id="1777141"/>
    <lineage>
        <taxon>Bacteria</taxon>
        <taxon>Pseudomonadati</taxon>
        <taxon>Pseudomonadota</taxon>
        <taxon>Betaproteobacteria</taxon>
        <taxon>Burkholderiales</taxon>
        <taxon>Burkholderiaceae</taxon>
        <taxon>Caballeronia</taxon>
    </lineage>
</organism>
<dbReference type="AlphaFoldDB" id="A0A158E6B9"/>
<gene>
    <name evidence="1" type="ORF">AWB80_08322</name>
</gene>
<sequence>MPVTINDVLSTPDGSLEFHFTVSDGRHNDALIATLTLNEAVAIAKGKNAGDVFAMCCAIIETREYQSLIGRTFGDTG</sequence>
<dbReference type="EMBL" id="FCOE02000077">
    <property type="protein sequence ID" value="SAL02270.1"/>
    <property type="molecule type" value="Genomic_DNA"/>
</dbReference>
<reference evidence="1" key="1">
    <citation type="submission" date="2016-01" db="EMBL/GenBank/DDBJ databases">
        <authorList>
            <person name="Peeters C."/>
        </authorList>
    </citation>
    <scope>NUCLEOTIDE SEQUENCE [LARGE SCALE GENOMIC DNA]</scope>
    <source>
        <strain evidence="1">LMG 29323</strain>
    </source>
</reference>
<evidence type="ECO:0000313" key="2">
    <source>
        <dbReference type="Proteomes" id="UP000054911"/>
    </source>
</evidence>
<dbReference type="Proteomes" id="UP000054911">
    <property type="component" value="Unassembled WGS sequence"/>
</dbReference>
<keyword evidence="2" id="KW-1185">Reference proteome</keyword>
<accession>A0A158E6B9</accession>
<proteinExistence type="predicted"/>
<dbReference type="RefSeq" id="WP_143328275.1">
    <property type="nucleotide sequence ID" value="NZ_FCOE02000077.1"/>
</dbReference>